<dbReference type="Pfam" id="PF07883">
    <property type="entry name" value="Cupin_2"/>
    <property type="match status" value="1"/>
</dbReference>
<gene>
    <name evidence="4" type="ORF">ACFFJP_03595</name>
</gene>
<dbReference type="InterPro" id="IPR023393">
    <property type="entry name" value="START-like_dom_sf"/>
</dbReference>
<proteinExistence type="inferred from homology"/>
<evidence type="ECO:0000259" key="2">
    <source>
        <dbReference type="Pfam" id="PF07883"/>
    </source>
</evidence>
<dbReference type="Proteomes" id="UP001589813">
    <property type="component" value="Unassembled WGS sequence"/>
</dbReference>
<dbReference type="InterPro" id="IPR013096">
    <property type="entry name" value="Cupin_2"/>
</dbReference>
<evidence type="ECO:0000259" key="3">
    <source>
        <dbReference type="Pfam" id="PF08327"/>
    </source>
</evidence>
<dbReference type="SUPFAM" id="SSF55961">
    <property type="entry name" value="Bet v1-like"/>
    <property type="match status" value="1"/>
</dbReference>
<dbReference type="Gene3D" id="3.30.530.20">
    <property type="match status" value="1"/>
</dbReference>
<dbReference type="SUPFAM" id="SSF51182">
    <property type="entry name" value="RmlC-like cupins"/>
    <property type="match status" value="1"/>
</dbReference>
<feature type="domain" description="Cupin type-2" evidence="2">
    <location>
        <begin position="181"/>
        <end position="245"/>
    </location>
</feature>
<sequence length="271" mass="30485">MTEQNTFSTSRILPFSASAIYRAFAAAEQLAAWWGPAGFTNSFEVFEFQPGGRWRFVMRGPDGREYANASIFTELQPNHKIVIRHDCAPFFTLTVLLTPQDQGRHTLLSWQQVFDDADIAQAVRQIVEPANEQNLDRLTQLLQQRAQPVSPSAIAASLTELWSPRIVGEVDDSYVKVAKVQGTLAWHSHALEDELFLVLKGQLQIEIEVGTEVQTLVLNEGDMYVVPKGVRHNPIAPEECHILLIERKTTLHTGDVETEKTRSLAEQLRPV</sequence>
<dbReference type="EMBL" id="JBHLXP010000001">
    <property type="protein sequence ID" value="MFC0047374.1"/>
    <property type="molecule type" value="Genomic_DNA"/>
</dbReference>
<organism evidence="4 5">
    <name type="scientific">Rheinheimera tilapiae</name>
    <dbReference type="NCBI Taxonomy" id="875043"/>
    <lineage>
        <taxon>Bacteria</taxon>
        <taxon>Pseudomonadati</taxon>
        <taxon>Pseudomonadota</taxon>
        <taxon>Gammaproteobacteria</taxon>
        <taxon>Chromatiales</taxon>
        <taxon>Chromatiaceae</taxon>
        <taxon>Rheinheimera</taxon>
    </lineage>
</organism>
<dbReference type="PANTHER" id="PTHR36114">
    <property type="entry name" value="16.7 KDA PROTEIN IN WHIE LOCUS"/>
    <property type="match status" value="1"/>
</dbReference>
<accession>A0ABV6B929</accession>
<dbReference type="PANTHER" id="PTHR36114:SF1">
    <property type="entry name" value="16.7 KDA PROTEIN IN WHIE LOCUS"/>
    <property type="match status" value="1"/>
</dbReference>
<dbReference type="InterPro" id="IPR011051">
    <property type="entry name" value="RmlC_Cupin_sf"/>
</dbReference>
<dbReference type="InterPro" id="IPR013538">
    <property type="entry name" value="ASHA1/2-like_C"/>
</dbReference>
<dbReference type="CDD" id="cd02226">
    <property type="entry name" value="cupin_YdbB-like"/>
    <property type="match status" value="1"/>
</dbReference>
<comment type="caution">
    <text evidence="4">The sequence shown here is derived from an EMBL/GenBank/DDBJ whole genome shotgun (WGS) entry which is preliminary data.</text>
</comment>
<evidence type="ECO:0000313" key="5">
    <source>
        <dbReference type="Proteomes" id="UP001589813"/>
    </source>
</evidence>
<dbReference type="InterPro" id="IPR014710">
    <property type="entry name" value="RmlC-like_jellyroll"/>
</dbReference>
<feature type="domain" description="Activator of Hsp90 ATPase homologue 1/2-like C-terminal" evidence="3">
    <location>
        <begin position="16"/>
        <end position="142"/>
    </location>
</feature>
<dbReference type="InterPro" id="IPR052044">
    <property type="entry name" value="PKS_Associated_Protein"/>
</dbReference>
<name>A0ABV6B929_9GAMM</name>
<reference evidence="4 5" key="1">
    <citation type="submission" date="2024-09" db="EMBL/GenBank/DDBJ databases">
        <authorList>
            <person name="Sun Q."/>
            <person name="Mori K."/>
        </authorList>
    </citation>
    <scope>NUCLEOTIDE SEQUENCE [LARGE SCALE GENOMIC DNA]</scope>
    <source>
        <strain evidence="4 5">KCTC 23315</strain>
    </source>
</reference>
<dbReference type="RefSeq" id="WP_377240607.1">
    <property type="nucleotide sequence ID" value="NZ_JBHLXP010000001.1"/>
</dbReference>
<evidence type="ECO:0000313" key="4">
    <source>
        <dbReference type="EMBL" id="MFC0047374.1"/>
    </source>
</evidence>
<dbReference type="Pfam" id="PF08327">
    <property type="entry name" value="AHSA1"/>
    <property type="match status" value="1"/>
</dbReference>
<evidence type="ECO:0000256" key="1">
    <source>
        <dbReference type="ARBA" id="ARBA00006817"/>
    </source>
</evidence>
<protein>
    <submittedName>
        <fullName evidence="4">SRPBCC domain-containing protein</fullName>
    </submittedName>
</protein>
<comment type="similarity">
    <text evidence="1">Belongs to the AHA1 family.</text>
</comment>
<keyword evidence="5" id="KW-1185">Reference proteome</keyword>
<dbReference type="Gene3D" id="2.60.120.10">
    <property type="entry name" value="Jelly Rolls"/>
    <property type="match status" value="1"/>
</dbReference>